<organism evidence="3 4">
    <name type="scientific">Coprinopsis marcescibilis</name>
    <name type="common">Agaric fungus</name>
    <name type="synonym">Psathyrella marcescibilis</name>
    <dbReference type="NCBI Taxonomy" id="230819"/>
    <lineage>
        <taxon>Eukaryota</taxon>
        <taxon>Fungi</taxon>
        <taxon>Dikarya</taxon>
        <taxon>Basidiomycota</taxon>
        <taxon>Agaricomycotina</taxon>
        <taxon>Agaricomycetes</taxon>
        <taxon>Agaricomycetidae</taxon>
        <taxon>Agaricales</taxon>
        <taxon>Agaricineae</taxon>
        <taxon>Psathyrellaceae</taxon>
        <taxon>Coprinopsis</taxon>
    </lineage>
</organism>
<evidence type="ECO:0000256" key="2">
    <source>
        <dbReference type="SAM" id="MobiDB-lite"/>
    </source>
</evidence>
<dbReference type="GO" id="GO:0003676">
    <property type="term" value="F:nucleic acid binding"/>
    <property type="evidence" value="ECO:0007669"/>
    <property type="project" value="InterPro"/>
</dbReference>
<evidence type="ECO:0000313" key="4">
    <source>
        <dbReference type="Proteomes" id="UP000307440"/>
    </source>
</evidence>
<dbReference type="STRING" id="230819.A0A5C3K9T3"/>
<dbReference type="Proteomes" id="UP000307440">
    <property type="component" value="Unassembled WGS sequence"/>
</dbReference>
<protein>
    <recommendedName>
        <fullName evidence="5">CCHC-type domain-containing protein</fullName>
    </recommendedName>
</protein>
<gene>
    <name evidence="3" type="ORF">FA15DRAFT_606341</name>
</gene>
<sequence>MAAHTPAPHTQTVGACKVNHQANAALRPILEGIHTEEELEGVVEHLHAIQHSCEAAVLEGQMHDPAPLNPKGRPRTAQITGALEGCPRGGGPPPSDEQGGRRCEVCHQPGHNQSKCPLVPQV</sequence>
<keyword evidence="1" id="KW-0507">mRNA processing</keyword>
<evidence type="ECO:0000256" key="1">
    <source>
        <dbReference type="ARBA" id="ARBA00022664"/>
    </source>
</evidence>
<keyword evidence="4" id="KW-1185">Reference proteome</keyword>
<accession>A0A5C3K9T3</accession>
<name>A0A5C3K9T3_COPMA</name>
<reference evidence="3 4" key="1">
    <citation type="journal article" date="2019" name="Nat. Ecol. Evol.">
        <title>Megaphylogeny resolves global patterns of mushroom evolution.</title>
        <authorList>
            <person name="Varga T."/>
            <person name="Krizsan K."/>
            <person name="Foldi C."/>
            <person name="Dima B."/>
            <person name="Sanchez-Garcia M."/>
            <person name="Sanchez-Ramirez S."/>
            <person name="Szollosi G.J."/>
            <person name="Szarkandi J.G."/>
            <person name="Papp V."/>
            <person name="Albert L."/>
            <person name="Andreopoulos W."/>
            <person name="Angelini C."/>
            <person name="Antonin V."/>
            <person name="Barry K.W."/>
            <person name="Bougher N.L."/>
            <person name="Buchanan P."/>
            <person name="Buyck B."/>
            <person name="Bense V."/>
            <person name="Catcheside P."/>
            <person name="Chovatia M."/>
            <person name="Cooper J."/>
            <person name="Damon W."/>
            <person name="Desjardin D."/>
            <person name="Finy P."/>
            <person name="Geml J."/>
            <person name="Haridas S."/>
            <person name="Hughes K."/>
            <person name="Justo A."/>
            <person name="Karasinski D."/>
            <person name="Kautmanova I."/>
            <person name="Kiss B."/>
            <person name="Kocsube S."/>
            <person name="Kotiranta H."/>
            <person name="LaButti K.M."/>
            <person name="Lechner B.E."/>
            <person name="Liimatainen K."/>
            <person name="Lipzen A."/>
            <person name="Lukacs Z."/>
            <person name="Mihaltcheva S."/>
            <person name="Morgado L.N."/>
            <person name="Niskanen T."/>
            <person name="Noordeloos M.E."/>
            <person name="Ohm R.A."/>
            <person name="Ortiz-Santana B."/>
            <person name="Ovrebo C."/>
            <person name="Racz N."/>
            <person name="Riley R."/>
            <person name="Savchenko A."/>
            <person name="Shiryaev A."/>
            <person name="Soop K."/>
            <person name="Spirin V."/>
            <person name="Szebenyi C."/>
            <person name="Tomsovsky M."/>
            <person name="Tulloss R.E."/>
            <person name="Uehling J."/>
            <person name="Grigoriev I.V."/>
            <person name="Vagvolgyi C."/>
            <person name="Papp T."/>
            <person name="Martin F.M."/>
            <person name="Miettinen O."/>
            <person name="Hibbett D.S."/>
            <person name="Nagy L.G."/>
        </authorList>
    </citation>
    <scope>NUCLEOTIDE SEQUENCE [LARGE SCALE GENOMIC DNA]</scope>
    <source>
        <strain evidence="3 4">CBS 121175</strain>
    </source>
</reference>
<proteinExistence type="predicted"/>
<dbReference type="AlphaFoldDB" id="A0A5C3K9T3"/>
<dbReference type="OrthoDB" id="3018493at2759"/>
<dbReference type="SUPFAM" id="SSF57756">
    <property type="entry name" value="Retrovirus zinc finger-like domains"/>
    <property type="match status" value="1"/>
</dbReference>
<dbReference type="InterPro" id="IPR036875">
    <property type="entry name" value="Znf_CCHC_sf"/>
</dbReference>
<evidence type="ECO:0000313" key="3">
    <source>
        <dbReference type="EMBL" id="TFK16815.1"/>
    </source>
</evidence>
<dbReference type="GO" id="GO:0006397">
    <property type="term" value="P:mRNA processing"/>
    <property type="evidence" value="ECO:0007669"/>
    <property type="project" value="UniProtKB-KW"/>
</dbReference>
<evidence type="ECO:0008006" key="5">
    <source>
        <dbReference type="Google" id="ProtNLM"/>
    </source>
</evidence>
<dbReference type="GO" id="GO:0008270">
    <property type="term" value="F:zinc ion binding"/>
    <property type="evidence" value="ECO:0007669"/>
    <property type="project" value="InterPro"/>
</dbReference>
<feature type="region of interest" description="Disordered" evidence="2">
    <location>
        <begin position="62"/>
        <end position="103"/>
    </location>
</feature>
<dbReference type="EMBL" id="ML210633">
    <property type="protein sequence ID" value="TFK16815.1"/>
    <property type="molecule type" value="Genomic_DNA"/>
</dbReference>